<dbReference type="Gene3D" id="3.40.50.1580">
    <property type="entry name" value="Nucleoside phosphorylase domain"/>
    <property type="match status" value="1"/>
</dbReference>
<dbReference type="GO" id="GO:0009116">
    <property type="term" value="P:nucleoside metabolic process"/>
    <property type="evidence" value="ECO:0007669"/>
    <property type="project" value="InterPro"/>
</dbReference>
<organism evidence="3 4">
    <name type="scientific">Agrobacterium vitis</name>
    <name type="common">Rhizobium vitis</name>
    <dbReference type="NCBI Taxonomy" id="373"/>
    <lineage>
        <taxon>Bacteria</taxon>
        <taxon>Pseudomonadati</taxon>
        <taxon>Pseudomonadota</taxon>
        <taxon>Alphaproteobacteria</taxon>
        <taxon>Hyphomicrobiales</taxon>
        <taxon>Rhizobiaceae</taxon>
        <taxon>Rhizobium/Agrobacterium group</taxon>
        <taxon>Agrobacterium</taxon>
    </lineage>
</organism>
<dbReference type="GO" id="GO:0019284">
    <property type="term" value="P:L-methionine salvage from S-adenosylmethionine"/>
    <property type="evidence" value="ECO:0007669"/>
    <property type="project" value="TreeGrafter"/>
</dbReference>
<evidence type="ECO:0000313" key="3">
    <source>
        <dbReference type="EMBL" id="MUZ75977.1"/>
    </source>
</evidence>
<protein>
    <recommendedName>
        <fullName evidence="2">CD-NTase-associated protein 15 domain-containing protein</fullName>
    </recommendedName>
</protein>
<evidence type="ECO:0000256" key="1">
    <source>
        <dbReference type="SAM" id="MobiDB-lite"/>
    </source>
</evidence>
<gene>
    <name evidence="3" type="ORF">GOZ90_25315</name>
</gene>
<evidence type="ECO:0000313" key="4">
    <source>
        <dbReference type="Proteomes" id="UP000477951"/>
    </source>
</evidence>
<name>A0A6L6VPE1_AGRVI</name>
<dbReference type="GO" id="GO:0008782">
    <property type="term" value="F:adenosylhomocysteine nucleosidase activity"/>
    <property type="evidence" value="ECO:0007669"/>
    <property type="project" value="TreeGrafter"/>
</dbReference>
<dbReference type="PANTHER" id="PTHR46832">
    <property type="entry name" value="5'-METHYLTHIOADENOSINE/S-ADENOSYLHOMOCYSTEINE NUCLEOSIDASE"/>
    <property type="match status" value="1"/>
</dbReference>
<proteinExistence type="predicted"/>
<dbReference type="Proteomes" id="UP000477951">
    <property type="component" value="Unassembled WGS sequence"/>
</dbReference>
<dbReference type="RefSeq" id="WP_156616500.1">
    <property type="nucleotide sequence ID" value="NZ_WPHR01000042.1"/>
</dbReference>
<dbReference type="PANTHER" id="PTHR46832:SF1">
    <property type="entry name" value="5'-METHYLTHIOADENOSINE_S-ADENOSYLHOMOCYSTEINE NUCLEOSIDASE"/>
    <property type="match status" value="1"/>
</dbReference>
<dbReference type="InterPro" id="IPR035994">
    <property type="entry name" value="Nucleoside_phosphorylase_sf"/>
</dbReference>
<feature type="domain" description="CD-NTase-associated protein 15" evidence="2">
    <location>
        <begin position="28"/>
        <end position="139"/>
    </location>
</feature>
<dbReference type="GO" id="GO:0008930">
    <property type="term" value="F:methylthioadenosine nucleosidase activity"/>
    <property type="evidence" value="ECO:0007669"/>
    <property type="project" value="TreeGrafter"/>
</dbReference>
<comment type="caution">
    <text evidence="3">The sequence shown here is derived from an EMBL/GenBank/DDBJ whole genome shotgun (WGS) entry which is preliminary data.</text>
</comment>
<dbReference type="SUPFAM" id="SSF53167">
    <property type="entry name" value="Purine and uridine phosphorylases"/>
    <property type="match status" value="1"/>
</dbReference>
<dbReference type="Pfam" id="PF18153">
    <property type="entry name" value="Cap15_CD_rec"/>
    <property type="match status" value="1"/>
</dbReference>
<feature type="compositionally biased region" description="Polar residues" evidence="1">
    <location>
        <begin position="9"/>
        <end position="25"/>
    </location>
</feature>
<dbReference type="EMBL" id="WPHR01000042">
    <property type="protein sequence ID" value="MUZ75977.1"/>
    <property type="molecule type" value="Genomic_DNA"/>
</dbReference>
<feature type="region of interest" description="Disordered" evidence="1">
    <location>
        <begin position="1"/>
        <end position="25"/>
    </location>
</feature>
<evidence type="ECO:0000259" key="2">
    <source>
        <dbReference type="Pfam" id="PF18153"/>
    </source>
</evidence>
<dbReference type="AlphaFoldDB" id="A0A6L6VPE1"/>
<accession>A0A6L6VPE1</accession>
<dbReference type="InterPro" id="IPR041208">
    <property type="entry name" value="Cap15"/>
</dbReference>
<dbReference type="GO" id="GO:0005829">
    <property type="term" value="C:cytosol"/>
    <property type="evidence" value="ECO:0007669"/>
    <property type="project" value="TreeGrafter"/>
</dbReference>
<reference evidence="3 4" key="1">
    <citation type="submission" date="2019-12" db="EMBL/GenBank/DDBJ databases">
        <title>Whole-genome sequencing of Allorhizobium vitis.</title>
        <authorList>
            <person name="Gan H.M."/>
            <person name="Szegedi E."/>
            <person name="Burr T."/>
            <person name="Savka M.A."/>
        </authorList>
    </citation>
    <scope>NUCLEOTIDE SEQUENCE [LARGE SCALE GENOMIC DNA]</scope>
    <source>
        <strain evidence="3 4">CG516</strain>
    </source>
</reference>
<sequence length="491" mass="53523">MNPIDHSSDATSSQPTNQENGMSTNQLLSGCWDMEIVWHRAEATGKASATAVIRETPLGIDMKVYSPGSDSHTLLAHPNRELSGATVLHYIYQVDPKAIWPDAHGSYKGAAILRLDEQTGELSGNYWTDSLSRGHFKLNRRIERTETAKPQAIDVLLIAALEEELSAAIEVFSTGIETLKGVQSWDQAFTEDGDEYQVGDFEGSGGTLFRIALARPTRMGSIRTGGLATTLTDLLRPRCLVMCGVCAGNPKDMELGDVVISELTYQYDEGKKEAERFVGDHRQVPISKRWLKASQALKTEGLPSFGPPSDEDRTLWLLRKIYQGISPATHPARTRYVPEGTWKTTMTGLETAGLIEAKGNAFSLTKAGTDLVNRSTLMDVDPPRTLPFAIKTGPIASGSGVVKDSVTWERLAEMGVRSVLGLEMEAATIGEVANTKGVAEYLIVKGVMDHADANKADRFKAFAARASAEVLLRFLSDRFLDYQLSEAANLG</sequence>